<comment type="similarity">
    <text evidence="1">Belongs to the HyuE racemase family.</text>
</comment>
<name>A0ABW5DWT8_9PROT</name>
<accession>A0ABW5DWT8</accession>
<dbReference type="Pfam" id="PF01177">
    <property type="entry name" value="Asp_Glu_race"/>
    <property type="match status" value="1"/>
</dbReference>
<dbReference type="RefSeq" id="WP_379877487.1">
    <property type="nucleotide sequence ID" value="NZ_JBHUIP010000013.1"/>
</dbReference>
<comment type="caution">
    <text evidence="2">The sequence shown here is derived from an EMBL/GenBank/DDBJ whole genome shotgun (WGS) entry which is preliminary data.</text>
</comment>
<reference evidence="3" key="1">
    <citation type="journal article" date="2019" name="Int. J. Syst. Evol. Microbiol.">
        <title>The Global Catalogue of Microorganisms (GCM) 10K type strain sequencing project: providing services to taxonomists for standard genome sequencing and annotation.</title>
        <authorList>
            <consortium name="The Broad Institute Genomics Platform"/>
            <consortium name="The Broad Institute Genome Sequencing Center for Infectious Disease"/>
            <person name="Wu L."/>
            <person name="Ma J."/>
        </authorList>
    </citation>
    <scope>NUCLEOTIDE SEQUENCE [LARGE SCALE GENOMIC DNA]</scope>
    <source>
        <strain evidence="3">CGMCC 1.19062</strain>
    </source>
</reference>
<gene>
    <name evidence="2" type="ORF">ACFSM5_15995</name>
</gene>
<evidence type="ECO:0000256" key="1">
    <source>
        <dbReference type="ARBA" id="ARBA00038414"/>
    </source>
</evidence>
<evidence type="ECO:0000313" key="2">
    <source>
        <dbReference type="EMBL" id="MFD2264406.1"/>
    </source>
</evidence>
<sequence length="210" mass="21671">MQIACLHTAHSNIDVFNAALKQLGWTDVVLRHSVRPDLLAAVEKAGGLTSMTATDTIAALHALSSQADAVLLSCSSLGPSVVEAQKRMSMPVVRADGALAEAALKGGRKAVVLYTVSATEAVTRAIFTEMARKHKAAFELRLVPGAWDLFKAGDLAGYLACIAEFADAAYAQGAAVVALGQASMAEAAKLCKRGVPVTSPIASLLAAAGR</sequence>
<dbReference type="InterPro" id="IPR015942">
    <property type="entry name" value="Asp/Glu/hydantoin_racemase"/>
</dbReference>
<dbReference type="InterPro" id="IPR053714">
    <property type="entry name" value="Iso_Racemase_Enz_sf"/>
</dbReference>
<keyword evidence="3" id="KW-1185">Reference proteome</keyword>
<protein>
    <submittedName>
        <fullName evidence="2">Aspartate/glutamate racemase family protein</fullName>
    </submittedName>
</protein>
<dbReference type="Gene3D" id="3.40.50.12500">
    <property type="match status" value="1"/>
</dbReference>
<dbReference type="EMBL" id="JBHUIP010000013">
    <property type="protein sequence ID" value="MFD2264406.1"/>
    <property type="molecule type" value="Genomic_DNA"/>
</dbReference>
<organism evidence="2 3">
    <name type="scientific">Lacibacterium aquatile</name>
    <dbReference type="NCBI Taxonomy" id="1168082"/>
    <lineage>
        <taxon>Bacteria</taxon>
        <taxon>Pseudomonadati</taxon>
        <taxon>Pseudomonadota</taxon>
        <taxon>Alphaproteobacteria</taxon>
        <taxon>Rhodospirillales</taxon>
        <taxon>Rhodospirillaceae</taxon>
    </lineage>
</organism>
<dbReference type="Proteomes" id="UP001597295">
    <property type="component" value="Unassembled WGS sequence"/>
</dbReference>
<evidence type="ECO:0000313" key="3">
    <source>
        <dbReference type="Proteomes" id="UP001597295"/>
    </source>
</evidence>
<proteinExistence type="inferred from homology"/>